<dbReference type="SUPFAM" id="SSF111418">
    <property type="entry name" value="Hormone receptor domain"/>
    <property type="match status" value="1"/>
</dbReference>
<gene>
    <name evidence="22" type="ORF">chiPu_0011608</name>
</gene>
<dbReference type="FunFam" id="1.20.1070.10:FF:000070">
    <property type="entry name" value="Parathyroid hormone/parathyroid hormone-related peptide receptor"/>
    <property type="match status" value="1"/>
</dbReference>
<evidence type="ECO:0000313" key="23">
    <source>
        <dbReference type="Proteomes" id="UP000287033"/>
    </source>
</evidence>
<comment type="function">
    <text evidence="16">G-protein-coupled receptor for parathyroid hormone (PTH) and for parathyroid hormone-related peptide (PTHLH). Ligand binding causes a conformation change that triggers signaling via guanine nucleotide-binding proteins (G proteins) and modulates the activity of downstream effectors, such as adenylate cyclase (cAMP). PTH1R is coupled to G(s) G alpha proteins and mediates activation of adenylate cyclase activity. PTHLH dissociates from PTH1R more rapidly than PTH; as consequence, the cAMP response induced by PTHLH decays faster than the response induced by PTH.</text>
</comment>
<keyword evidence="23" id="KW-1185">Reference proteome</keyword>
<keyword evidence="7 19" id="KW-1133">Transmembrane helix</keyword>
<evidence type="ECO:0000256" key="3">
    <source>
        <dbReference type="ARBA" id="ARBA00020798"/>
    </source>
</evidence>
<evidence type="ECO:0000256" key="11">
    <source>
        <dbReference type="ARBA" id="ARBA00023170"/>
    </source>
</evidence>
<feature type="domain" description="G-protein coupled receptors family 2 profile 2" evidence="21">
    <location>
        <begin position="139"/>
        <end position="411"/>
    </location>
</feature>
<comment type="similarity">
    <text evidence="2">Belongs to the G-protein coupled receptor 2 family.</text>
</comment>
<comment type="caution">
    <text evidence="22">The sequence shown here is derived from an EMBL/GenBank/DDBJ whole genome shotgun (WGS) entry which is preliminary data.</text>
</comment>
<feature type="transmembrane region" description="Helical" evidence="19">
    <location>
        <begin position="393"/>
        <end position="410"/>
    </location>
</feature>
<feature type="transmembrane region" description="Helical" evidence="19">
    <location>
        <begin position="140"/>
        <end position="161"/>
    </location>
</feature>
<dbReference type="PANTHER" id="PTHR45620">
    <property type="entry name" value="PDF RECEPTOR-LIKE PROTEIN-RELATED"/>
    <property type="match status" value="1"/>
</dbReference>
<protein>
    <recommendedName>
        <fullName evidence="3">Parathyroid hormone/parathyroid hormone-related peptide receptor</fullName>
    </recommendedName>
    <alternativeName>
        <fullName evidence="14">PTH/PTHrP type I receptor</fullName>
    </alternativeName>
    <alternativeName>
        <fullName evidence="15">Parathyroid hormone 1 receptor</fullName>
    </alternativeName>
</protein>
<evidence type="ECO:0000259" key="21">
    <source>
        <dbReference type="PROSITE" id="PS50261"/>
    </source>
</evidence>
<dbReference type="InterPro" id="IPR017983">
    <property type="entry name" value="GPCR_2_secretin-like_CS"/>
</dbReference>
<keyword evidence="12" id="KW-0325">Glycoprotein</keyword>
<evidence type="ECO:0000313" key="22">
    <source>
        <dbReference type="EMBL" id="GCC33140.1"/>
    </source>
</evidence>
<dbReference type="GO" id="GO:0017046">
    <property type="term" value="F:peptide hormone binding"/>
    <property type="evidence" value="ECO:0007669"/>
    <property type="project" value="TreeGrafter"/>
</dbReference>
<dbReference type="InterPro" id="IPR000832">
    <property type="entry name" value="GPCR_2_secretin-like"/>
</dbReference>
<comment type="subcellular location">
    <subcellularLocation>
        <location evidence="1">Cell membrane</location>
        <topology evidence="1">Multi-pass membrane protein</topology>
    </subcellularLocation>
</comment>
<dbReference type="SUPFAM" id="SSF81321">
    <property type="entry name" value="Family A G protein-coupled receptor-like"/>
    <property type="match status" value="1"/>
</dbReference>
<evidence type="ECO:0000256" key="10">
    <source>
        <dbReference type="ARBA" id="ARBA00023157"/>
    </source>
</evidence>
<keyword evidence="9 19" id="KW-0472">Membrane</keyword>
<evidence type="ECO:0000256" key="12">
    <source>
        <dbReference type="ARBA" id="ARBA00023180"/>
    </source>
</evidence>
<keyword evidence="13" id="KW-0807">Transducer</keyword>
<dbReference type="Gene3D" id="4.10.1240.10">
    <property type="entry name" value="GPCR, family 2, extracellular hormone receptor domain"/>
    <property type="match status" value="1"/>
</dbReference>
<evidence type="ECO:0000256" key="8">
    <source>
        <dbReference type="ARBA" id="ARBA00023040"/>
    </source>
</evidence>
<evidence type="ECO:0000256" key="7">
    <source>
        <dbReference type="ARBA" id="ARBA00022989"/>
    </source>
</evidence>
<name>A0A401SRW2_CHIPU</name>
<keyword evidence="11" id="KW-0675">Receptor</keyword>
<proteinExistence type="inferred from homology"/>
<dbReference type="PANTHER" id="PTHR45620:SF7">
    <property type="entry name" value="PARATHYROID HORMONE 2 RECEPTOR"/>
    <property type="match status" value="1"/>
</dbReference>
<keyword evidence="8" id="KW-0297">G-protein coupled receptor</keyword>
<dbReference type="CDD" id="cd15265">
    <property type="entry name" value="7tmB1_PTHR"/>
    <property type="match status" value="1"/>
</dbReference>
<dbReference type="STRING" id="137246.A0A401SRW2"/>
<dbReference type="Gene3D" id="1.20.1070.10">
    <property type="entry name" value="Rhodopsin 7-helix transmembrane proteins"/>
    <property type="match status" value="1"/>
</dbReference>
<feature type="region of interest" description="Disordered" evidence="18">
    <location>
        <begin position="483"/>
        <end position="505"/>
    </location>
</feature>
<evidence type="ECO:0000256" key="9">
    <source>
        <dbReference type="ARBA" id="ARBA00023136"/>
    </source>
</evidence>
<comment type="subunit">
    <text evidence="17">Homodimer in the absence of bound ligand. Peptide hormone binding leads to dissociation of the homodimer.</text>
</comment>
<keyword evidence="10" id="KW-1015">Disulfide bond</keyword>
<dbReference type="GO" id="GO:0007166">
    <property type="term" value="P:cell surface receptor signaling pathway"/>
    <property type="evidence" value="ECO:0007669"/>
    <property type="project" value="InterPro"/>
</dbReference>
<evidence type="ECO:0000256" key="1">
    <source>
        <dbReference type="ARBA" id="ARBA00004651"/>
    </source>
</evidence>
<evidence type="ECO:0000256" key="19">
    <source>
        <dbReference type="SAM" id="Phobius"/>
    </source>
</evidence>
<dbReference type="Proteomes" id="UP000287033">
    <property type="component" value="Unassembled WGS sequence"/>
</dbReference>
<dbReference type="GO" id="GO:0005886">
    <property type="term" value="C:plasma membrane"/>
    <property type="evidence" value="ECO:0007669"/>
    <property type="project" value="UniProtKB-SubCell"/>
</dbReference>
<feature type="transmembrane region" description="Helical" evidence="19">
    <location>
        <begin position="269"/>
        <end position="290"/>
    </location>
</feature>
<dbReference type="GO" id="GO:0007189">
    <property type="term" value="P:adenylate cyclase-activating G protein-coupled receptor signaling pathway"/>
    <property type="evidence" value="ECO:0007669"/>
    <property type="project" value="UniProtKB-ARBA"/>
</dbReference>
<evidence type="ECO:0000256" key="18">
    <source>
        <dbReference type="SAM" id="MobiDB-lite"/>
    </source>
</evidence>
<dbReference type="OMA" id="VDHWNKT"/>
<keyword evidence="4" id="KW-1003">Cell membrane</keyword>
<feature type="transmembrane region" description="Helical" evidence="19">
    <location>
        <begin position="173"/>
        <end position="191"/>
    </location>
</feature>
<evidence type="ECO:0000256" key="6">
    <source>
        <dbReference type="ARBA" id="ARBA00022729"/>
    </source>
</evidence>
<dbReference type="PROSITE" id="PS50227">
    <property type="entry name" value="G_PROTEIN_RECEP_F2_3"/>
    <property type="match status" value="1"/>
</dbReference>
<evidence type="ECO:0000256" key="17">
    <source>
        <dbReference type="ARBA" id="ARBA00093493"/>
    </source>
</evidence>
<keyword evidence="5 19" id="KW-0812">Transmembrane</keyword>
<dbReference type="GO" id="GO:0007200">
    <property type="term" value="P:phospholipase C-activating G protein-coupled receptor signaling pathway"/>
    <property type="evidence" value="ECO:0007669"/>
    <property type="project" value="UniProtKB-ARBA"/>
</dbReference>
<reference evidence="22 23" key="1">
    <citation type="journal article" date="2018" name="Nat. Ecol. Evol.">
        <title>Shark genomes provide insights into elasmobranch evolution and the origin of vertebrates.</title>
        <authorList>
            <person name="Hara Y"/>
            <person name="Yamaguchi K"/>
            <person name="Onimaru K"/>
            <person name="Kadota M"/>
            <person name="Koyanagi M"/>
            <person name="Keeley SD"/>
            <person name="Tatsumi K"/>
            <person name="Tanaka K"/>
            <person name="Motone F"/>
            <person name="Kageyama Y"/>
            <person name="Nozu R"/>
            <person name="Adachi N"/>
            <person name="Nishimura O"/>
            <person name="Nakagawa R"/>
            <person name="Tanegashima C"/>
            <person name="Kiyatake I"/>
            <person name="Matsumoto R"/>
            <person name="Murakumo K"/>
            <person name="Nishida K"/>
            <person name="Terakita A"/>
            <person name="Kuratani S"/>
            <person name="Sato K"/>
            <person name="Hyodo S Kuraku.S."/>
        </authorList>
    </citation>
    <scope>NUCLEOTIDE SEQUENCE [LARGE SCALE GENOMIC DNA]</scope>
</reference>
<dbReference type="PROSITE" id="PS50261">
    <property type="entry name" value="G_PROTEIN_RECEP_F2_4"/>
    <property type="match status" value="1"/>
</dbReference>
<dbReference type="PROSITE" id="PS00650">
    <property type="entry name" value="G_PROTEIN_RECEP_F2_2"/>
    <property type="match status" value="1"/>
</dbReference>
<evidence type="ECO:0000256" key="13">
    <source>
        <dbReference type="ARBA" id="ARBA00023224"/>
    </source>
</evidence>
<dbReference type="InterPro" id="IPR036445">
    <property type="entry name" value="GPCR_2_extracell_dom_sf"/>
</dbReference>
<dbReference type="GO" id="GO:0004991">
    <property type="term" value="F:parathyroid hormone receptor activity"/>
    <property type="evidence" value="ECO:0007669"/>
    <property type="project" value="TreeGrafter"/>
</dbReference>
<evidence type="ECO:0000256" key="5">
    <source>
        <dbReference type="ARBA" id="ARBA00022692"/>
    </source>
</evidence>
<evidence type="ECO:0000259" key="20">
    <source>
        <dbReference type="PROSITE" id="PS50227"/>
    </source>
</evidence>
<dbReference type="PROSITE" id="PS00649">
    <property type="entry name" value="G_PROTEIN_RECEP_F2_1"/>
    <property type="match status" value="1"/>
</dbReference>
<dbReference type="InterPro" id="IPR050332">
    <property type="entry name" value="GPCR_2"/>
</dbReference>
<evidence type="ECO:0000256" key="2">
    <source>
        <dbReference type="ARBA" id="ARBA00005314"/>
    </source>
</evidence>
<sequence>MRGRSVLRALGVMCCYFGLNTQINVGGVITKEEQIYLLIAEKANCDLHILNQTEKDGFCIPEWDGLTCWPSGFPGELTAVRCPNYIYDFNHKGFAYRQCNNDGMWKFVEDLNRTWTNYTECLTFLQPDNNDRQEFFERVYVLYTIGYSVSLCSLIIAIVIIGYFKRLHCTRNYIHMHLFVSFILRALSIFIKDNVVHSDFKMQEYDSLSVDDLTTVTVAPTIEKFRYVGCKIAVIVFLYFLATNYYWILVEGLYLHCLILMAFLSDRKYLWTFTFIGWGVPAVFVVAWAIVRAVWADESCWDLNVGNFNWIYQTPILIAIVVNFILFVNIVRVLATKLRETNAGRYDARKQYRKLAKSTLVLVLVFGVHYIVFVGVPHTFTGLAWEIRMHFELFFNSFQGFFVAIIYCFCNGEVQTEIKKTWTRWHLSLDWNGKASCGTYRYASALTNLTNSTASQAQVNARTSLLTRKFLKNEVKQENSHLTLPGYVRSNSDPESLQPSIPEELNENEENLDDVIYLKESSKAVLEANIEHEEAV</sequence>
<accession>A0A401SRW2</accession>
<dbReference type="InterPro" id="IPR017981">
    <property type="entry name" value="GPCR_2-like_7TM"/>
</dbReference>
<dbReference type="GO" id="GO:0008528">
    <property type="term" value="F:G protein-coupled peptide receptor activity"/>
    <property type="evidence" value="ECO:0007669"/>
    <property type="project" value="TreeGrafter"/>
</dbReference>
<feature type="compositionally biased region" description="Polar residues" evidence="18">
    <location>
        <begin position="489"/>
        <end position="499"/>
    </location>
</feature>
<feature type="transmembrane region" description="Helical" evidence="19">
    <location>
        <begin position="245"/>
        <end position="264"/>
    </location>
</feature>
<feature type="transmembrane region" description="Helical" evidence="19">
    <location>
        <begin position="355"/>
        <end position="373"/>
    </location>
</feature>
<dbReference type="FunFam" id="4.10.1240.10:FF:000005">
    <property type="entry name" value="Parathyroid hormone/parathyroid hormone-related peptide receptor"/>
    <property type="match status" value="1"/>
</dbReference>
<organism evidence="22 23">
    <name type="scientific">Chiloscyllium punctatum</name>
    <name type="common">Brownbanded bambooshark</name>
    <name type="synonym">Hemiscyllium punctatum</name>
    <dbReference type="NCBI Taxonomy" id="137246"/>
    <lineage>
        <taxon>Eukaryota</taxon>
        <taxon>Metazoa</taxon>
        <taxon>Chordata</taxon>
        <taxon>Craniata</taxon>
        <taxon>Vertebrata</taxon>
        <taxon>Chondrichthyes</taxon>
        <taxon>Elasmobranchii</taxon>
        <taxon>Galeomorphii</taxon>
        <taxon>Galeoidea</taxon>
        <taxon>Orectolobiformes</taxon>
        <taxon>Hemiscylliidae</taxon>
        <taxon>Chiloscyllium</taxon>
    </lineage>
</organism>
<dbReference type="InterPro" id="IPR001879">
    <property type="entry name" value="GPCR_2_extracellular_dom"/>
</dbReference>
<dbReference type="PRINTS" id="PR00249">
    <property type="entry name" value="GPCRSECRETIN"/>
</dbReference>
<dbReference type="EMBL" id="BEZZ01000488">
    <property type="protein sequence ID" value="GCC33140.1"/>
    <property type="molecule type" value="Genomic_DNA"/>
</dbReference>
<dbReference type="SMART" id="SM00008">
    <property type="entry name" value="HormR"/>
    <property type="match status" value="1"/>
</dbReference>
<dbReference type="AlphaFoldDB" id="A0A401SRW2"/>
<evidence type="ECO:0000256" key="15">
    <source>
        <dbReference type="ARBA" id="ARBA00032662"/>
    </source>
</evidence>
<keyword evidence="6" id="KW-0732">Signal</keyword>
<feature type="domain" description="G-protein coupled receptors family 2 profile 1" evidence="20">
    <location>
        <begin position="44"/>
        <end position="125"/>
    </location>
</feature>
<evidence type="ECO:0000256" key="14">
    <source>
        <dbReference type="ARBA" id="ARBA00030334"/>
    </source>
</evidence>
<evidence type="ECO:0000256" key="4">
    <source>
        <dbReference type="ARBA" id="ARBA00022475"/>
    </source>
</evidence>
<dbReference type="Pfam" id="PF02793">
    <property type="entry name" value="HRM"/>
    <property type="match status" value="1"/>
</dbReference>
<evidence type="ECO:0000256" key="16">
    <source>
        <dbReference type="ARBA" id="ARBA00093433"/>
    </source>
</evidence>
<dbReference type="OrthoDB" id="6160250at2759"/>
<feature type="transmembrane region" description="Helical" evidence="19">
    <location>
        <begin position="310"/>
        <end position="334"/>
    </location>
</feature>
<dbReference type="Pfam" id="PF00002">
    <property type="entry name" value="7tm_2"/>
    <property type="match status" value="1"/>
</dbReference>